<proteinExistence type="predicted"/>
<dbReference type="SUPFAM" id="SSF89232">
    <property type="entry name" value="Hypothetical protein TM1070"/>
    <property type="match status" value="1"/>
</dbReference>
<evidence type="ECO:0000313" key="1">
    <source>
        <dbReference type="EMBL" id="ADJ29422.1"/>
    </source>
</evidence>
<dbReference type="Pfam" id="PF07100">
    <property type="entry name" value="ASRT"/>
    <property type="match status" value="1"/>
</dbReference>
<gene>
    <name evidence="1" type="ordered locus">Nwat_2645</name>
</gene>
<dbReference type="EMBL" id="CP002086">
    <property type="protein sequence ID" value="ADJ29422.1"/>
    <property type="molecule type" value="Genomic_DNA"/>
</dbReference>
<dbReference type="RefSeq" id="WP_013221490.1">
    <property type="nucleotide sequence ID" value="NC_014315.1"/>
</dbReference>
<dbReference type="InterPro" id="IPR036698">
    <property type="entry name" value="TM1070-like_sf"/>
</dbReference>
<dbReference type="OrthoDB" id="512504at2"/>
<dbReference type="STRING" id="105559.Nwat_2645"/>
<dbReference type="Proteomes" id="UP000000393">
    <property type="component" value="Chromosome"/>
</dbReference>
<dbReference type="eggNOG" id="COG4288">
    <property type="taxonomic scope" value="Bacteria"/>
</dbReference>
<dbReference type="Gene3D" id="2.60.290.11">
    <property type="entry name" value="TM1070-like"/>
    <property type="match status" value="1"/>
</dbReference>
<dbReference type="InterPro" id="IPR009794">
    <property type="entry name" value="ASRT"/>
</dbReference>
<sequence>MSTRIGKTCWAIAEGYIPSSSTGPAPQMTSHETACILNATDQAAQITITVYFSDREPIGPYQLTIPARRARHVRFNELHDPEPIPKDTDYASIIQSNVPIVVQHTRLDSRQAELALLSTMAYASE</sequence>
<dbReference type="PIRSF" id="PIRSF008711">
    <property type="entry name" value="UCP008711"/>
    <property type="match status" value="1"/>
</dbReference>
<dbReference type="KEGG" id="nwa:Nwat_2645"/>
<evidence type="ECO:0008006" key="3">
    <source>
        <dbReference type="Google" id="ProtNLM"/>
    </source>
</evidence>
<organism evidence="1 2">
    <name type="scientific">Nitrosococcus watsoni (strain C-113)</name>
    <dbReference type="NCBI Taxonomy" id="105559"/>
    <lineage>
        <taxon>Bacteria</taxon>
        <taxon>Pseudomonadati</taxon>
        <taxon>Pseudomonadota</taxon>
        <taxon>Gammaproteobacteria</taxon>
        <taxon>Chromatiales</taxon>
        <taxon>Chromatiaceae</taxon>
        <taxon>Nitrosococcus</taxon>
    </lineage>
</organism>
<dbReference type="HOGENOM" id="CLU_143451_0_0_6"/>
<accession>D8KAJ5</accession>
<evidence type="ECO:0000313" key="2">
    <source>
        <dbReference type="Proteomes" id="UP000000393"/>
    </source>
</evidence>
<keyword evidence="2" id="KW-1185">Reference proteome</keyword>
<name>D8KAJ5_NITWC</name>
<reference evidence="1 2" key="1">
    <citation type="submission" date="2010-06" db="EMBL/GenBank/DDBJ databases">
        <title>Complete sequence of chromosome of Nitrosococcus watsoni C-113.</title>
        <authorList>
            <consortium name="US DOE Joint Genome Institute"/>
            <person name="Lucas S."/>
            <person name="Copeland A."/>
            <person name="Lapidus A."/>
            <person name="Cheng J.-F."/>
            <person name="Bruce D."/>
            <person name="Goodwin L."/>
            <person name="Pitluck S."/>
            <person name="Malfatti S.A."/>
            <person name="Chain P.S.G."/>
            <person name="Land M."/>
            <person name="Hauser L."/>
            <person name="Kyrpides N."/>
            <person name="Ivanova N."/>
            <person name="Cambell M.A."/>
            <person name="Heidelberg J.F."/>
            <person name="Klotz M.G."/>
            <person name="Woyke T."/>
        </authorList>
    </citation>
    <scope>NUCLEOTIDE SEQUENCE [LARGE SCALE GENOMIC DNA]</scope>
    <source>
        <strain evidence="1 2">C-113</strain>
    </source>
</reference>
<protein>
    <recommendedName>
        <fullName evidence="3">Sensory rhodopsin transducer</fullName>
    </recommendedName>
</protein>
<dbReference type="AlphaFoldDB" id="D8KAJ5"/>